<dbReference type="Proteomes" id="UP000076623">
    <property type="component" value="Chromosome"/>
</dbReference>
<feature type="domain" description="SPOR" evidence="3">
    <location>
        <begin position="186"/>
        <end position="265"/>
    </location>
</feature>
<dbReference type="Pfam" id="PF01520">
    <property type="entry name" value="Amidase_3"/>
    <property type="match status" value="1"/>
</dbReference>
<dbReference type="Gene3D" id="3.40.630.40">
    <property type="entry name" value="Zn-dependent exopeptidases"/>
    <property type="match status" value="1"/>
</dbReference>
<name>A0A160IPW8_9BACL</name>
<evidence type="ECO:0000259" key="3">
    <source>
        <dbReference type="PROSITE" id="PS51724"/>
    </source>
</evidence>
<dbReference type="KEGG" id="fpn:ABE65_013570"/>
<dbReference type="Gene3D" id="3.30.70.1070">
    <property type="entry name" value="Sporulation related repeat"/>
    <property type="match status" value="1"/>
</dbReference>
<dbReference type="InterPro" id="IPR036680">
    <property type="entry name" value="SPOR-like_sf"/>
</dbReference>
<dbReference type="InterPro" id="IPR002508">
    <property type="entry name" value="MurNAc-LAA_cat"/>
</dbReference>
<evidence type="ECO:0000313" key="5">
    <source>
        <dbReference type="Proteomes" id="UP000076623"/>
    </source>
</evidence>
<dbReference type="PANTHER" id="PTHR30404:SF0">
    <property type="entry name" value="N-ACETYLMURAMOYL-L-ALANINE AMIDASE AMIC"/>
    <property type="match status" value="1"/>
</dbReference>
<evidence type="ECO:0000256" key="2">
    <source>
        <dbReference type="SAM" id="MobiDB-lite"/>
    </source>
</evidence>
<dbReference type="PANTHER" id="PTHR30404">
    <property type="entry name" value="N-ACETYLMURAMOYL-L-ALANINE AMIDASE"/>
    <property type="match status" value="1"/>
</dbReference>
<evidence type="ECO:0000256" key="1">
    <source>
        <dbReference type="ARBA" id="ARBA00022801"/>
    </source>
</evidence>
<proteinExistence type="predicted"/>
<dbReference type="GO" id="GO:0030288">
    <property type="term" value="C:outer membrane-bounded periplasmic space"/>
    <property type="evidence" value="ECO:0007669"/>
    <property type="project" value="TreeGrafter"/>
</dbReference>
<dbReference type="SUPFAM" id="SSF110997">
    <property type="entry name" value="Sporulation related repeat"/>
    <property type="match status" value="1"/>
</dbReference>
<dbReference type="Pfam" id="PF05036">
    <property type="entry name" value="SPOR"/>
    <property type="match status" value="1"/>
</dbReference>
<dbReference type="GO" id="GO:0004040">
    <property type="term" value="F:amidase activity"/>
    <property type="evidence" value="ECO:0007669"/>
    <property type="project" value="InterPro"/>
</dbReference>
<dbReference type="GO" id="GO:0042834">
    <property type="term" value="F:peptidoglycan binding"/>
    <property type="evidence" value="ECO:0007669"/>
    <property type="project" value="InterPro"/>
</dbReference>
<dbReference type="PROSITE" id="PS51724">
    <property type="entry name" value="SPOR"/>
    <property type="match status" value="1"/>
</dbReference>
<dbReference type="Pfam" id="PF01832">
    <property type="entry name" value="Glucosaminidase"/>
    <property type="match status" value="1"/>
</dbReference>
<dbReference type="InterPro" id="IPR050695">
    <property type="entry name" value="N-acetylmuramoyl_amidase_3"/>
</dbReference>
<dbReference type="GO" id="GO:0008745">
    <property type="term" value="F:N-acetylmuramoyl-L-alanine amidase activity"/>
    <property type="evidence" value="ECO:0007669"/>
    <property type="project" value="InterPro"/>
</dbReference>
<dbReference type="STRING" id="1221500.ABE65_013570"/>
<dbReference type="InterPro" id="IPR007730">
    <property type="entry name" value="SPOR-like_dom"/>
</dbReference>
<dbReference type="SUPFAM" id="SSF53187">
    <property type="entry name" value="Zn-dependent exopeptidases"/>
    <property type="match status" value="1"/>
</dbReference>
<protein>
    <recommendedName>
        <fullName evidence="3">SPOR domain-containing protein</fullName>
    </recommendedName>
</protein>
<sequence>MKVIIIDPGHGGNDPGAVNKEQFEKVYNLAIAKKIQSNLENNYEVTVIMTRTGDTTVSLEERTNLANSKNAELLVSIHQNIGGGEGFESYVHQRAGAETKKIQNVLHASVAAVMSKYGARDRGQKQADFHVLRETKKSAVLLEVLFLDNEKNLALLKREDFQNDVSIAIAKGIAQSLSLPKKQVQITQTQIFNVIAGAFEQKENAVTRVSLLAKQNITAFIDEIKSGNKTYYRVQAGAFQNREYAENFAKTIRSQGVVDAYVVEKSTNQQPPVQEPPKPSPVPPKPNPEPPKPESPKGLTIGGSTLLTADEMDRFVRKVNPNAPSVAALYLQIGQVYGIRGDVAFAQAVQETGYFRFEGNVKASQNNYAGIGATGKNESAVFKTPQEGVLAHIQHLFAYASTQPLPSQYPLVDPRFQYVQRGSAVTWGQLNGKWAIPGTTYSTMILDIYKKMLNEAKIPLQTRINSLNAMLSEL</sequence>
<keyword evidence="1" id="KW-0378">Hydrolase</keyword>
<dbReference type="GO" id="GO:0009253">
    <property type="term" value="P:peptidoglycan catabolic process"/>
    <property type="evidence" value="ECO:0007669"/>
    <property type="project" value="InterPro"/>
</dbReference>
<dbReference type="EMBL" id="CP015378">
    <property type="protein sequence ID" value="ANC77772.1"/>
    <property type="molecule type" value="Genomic_DNA"/>
</dbReference>
<organism evidence="4 5">
    <name type="scientific">Fictibacillus phosphorivorans</name>
    <dbReference type="NCBI Taxonomy" id="1221500"/>
    <lineage>
        <taxon>Bacteria</taxon>
        <taxon>Bacillati</taxon>
        <taxon>Bacillota</taxon>
        <taxon>Bacilli</taxon>
        <taxon>Bacillales</taxon>
        <taxon>Fictibacillaceae</taxon>
        <taxon>Fictibacillus</taxon>
    </lineage>
</organism>
<dbReference type="SMART" id="SM00646">
    <property type="entry name" value="Ami_3"/>
    <property type="match status" value="1"/>
</dbReference>
<gene>
    <name evidence="4" type="ORF">ABE65_013570</name>
</gene>
<keyword evidence="5" id="KW-1185">Reference proteome</keyword>
<evidence type="ECO:0000313" key="4">
    <source>
        <dbReference type="EMBL" id="ANC77772.1"/>
    </source>
</evidence>
<dbReference type="CDD" id="cd02696">
    <property type="entry name" value="MurNAc-LAA"/>
    <property type="match status" value="1"/>
</dbReference>
<feature type="compositionally biased region" description="Pro residues" evidence="2">
    <location>
        <begin position="273"/>
        <end position="290"/>
    </location>
</feature>
<accession>A0A160IPW8</accession>
<feature type="region of interest" description="Disordered" evidence="2">
    <location>
        <begin position="267"/>
        <end position="303"/>
    </location>
</feature>
<dbReference type="AlphaFoldDB" id="A0A160IPW8"/>
<dbReference type="InterPro" id="IPR002901">
    <property type="entry name" value="MGlyc_endo_b_GlcNAc-like_dom"/>
</dbReference>
<reference evidence="4 5" key="1">
    <citation type="submission" date="2016-04" db="EMBL/GenBank/DDBJ databases">
        <title>Complete genome sequence of Fictibacillus phosphorivorans G25-29, a strain toxic to nematodes.</title>
        <authorList>
            <person name="Zheng Z."/>
        </authorList>
    </citation>
    <scope>NUCLEOTIDE SEQUENCE [LARGE SCALE GENOMIC DNA]</scope>
    <source>
        <strain evidence="4 5">G25-29</strain>
    </source>
</reference>
<dbReference type="RefSeq" id="WP_066395918.1">
    <property type="nucleotide sequence ID" value="NZ_CP015378.1"/>
</dbReference>